<evidence type="ECO:0000256" key="1">
    <source>
        <dbReference type="SAM" id="MobiDB-lite"/>
    </source>
</evidence>
<feature type="compositionally biased region" description="Basic residues" evidence="1">
    <location>
        <begin position="133"/>
        <end position="146"/>
    </location>
</feature>
<sequence length="155" mass="16213">EAGEEVGVQNGGVAVLGNHGAGLLKRERQGLGPAVRDADGCLGGGRISAARVGRVRTTGLPPAAIPFRPRGGQRRTRAPVWRGGVIAPGGRGRPRGARPPRWPRPRRRPARPPRRRRRPASGPGSSNPGAAGRRARPASRRGAARGRRTDRGPGG</sequence>
<comment type="caution">
    <text evidence="2">The sequence shown here is derived from an EMBL/GenBank/DDBJ whole genome shotgun (WGS) entry which is preliminary data.</text>
</comment>
<name>A0A2W5NMK7_VARPD</name>
<evidence type="ECO:0000313" key="2">
    <source>
        <dbReference type="EMBL" id="PZQ53469.1"/>
    </source>
</evidence>
<protein>
    <submittedName>
        <fullName evidence="2">Uncharacterized protein</fullName>
    </submittedName>
</protein>
<dbReference type="AlphaFoldDB" id="A0A2W5NMK7"/>
<feature type="compositionally biased region" description="Low complexity" evidence="1">
    <location>
        <begin position="120"/>
        <end position="132"/>
    </location>
</feature>
<reference evidence="2 3" key="1">
    <citation type="submission" date="2017-08" db="EMBL/GenBank/DDBJ databases">
        <title>Infants hospitalized years apart are colonized by the same room-sourced microbial strains.</title>
        <authorList>
            <person name="Brooks B."/>
            <person name="Olm M.R."/>
            <person name="Firek B.A."/>
            <person name="Baker R."/>
            <person name="Thomas B.C."/>
            <person name="Morowitz M.J."/>
            <person name="Banfield J.F."/>
        </authorList>
    </citation>
    <scope>NUCLEOTIDE SEQUENCE [LARGE SCALE GENOMIC DNA]</scope>
    <source>
        <strain evidence="2">S2_005_003_R2_41</strain>
    </source>
</reference>
<gene>
    <name evidence="2" type="ORF">DI563_33110</name>
</gene>
<accession>A0A2W5NMK7</accession>
<dbReference type="EMBL" id="QFPP01000988">
    <property type="protein sequence ID" value="PZQ53469.1"/>
    <property type="molecule type" value="Genomic_DNA"/>
</dbReference>
<feature type="region of interest" description="Disordered" evidence="1">
    <location>
        <begin position="53"/>
        <end position="155"/>
    </location>
</feature>
<organism evidence="2 3">
    <name type="scientific">Variovorax paradoxus</name>
    <dbReference type="NCBI Taxonomy" id="34073"/>
    <lineage>
        <taxon>Bacteria</taxon>
        <taxon>Pseudomonadati</taxon>
        <taxon>Pseudomonadota</taxon>
        <taxon>Betaproteobacteria</taxon>
        <taxon>Burkholderiales</taxon>
        <taxon>Comamonadaceae</taxon>
        <taxon>Variovorax</taxon>
    </lineage>
</organism>
<proteinExistence type="predicted"/>
<feature type="compositionally biased region" description="Basic residues" evidence="1">
    <location>
        <begin position="92"/>
        <end position="119"/>
    </location>
</feature>
<feature type="non-terminal residue" evidence="2">
    <location>
        <position position="1"/>
    </location>
</feature>
<evidence type="ECO:0000313" key="3">
    <source>
        <dbReference type="Proteomes" id="UP000249135"/>
    </source>
</evidence>
<dbReference type="Proteomes" id="UP000249135">
    <property type="component" value="Unassembled WGS sequence"/>
</dbReference>